<evidence type="ECO:0000313" key="2">
    <source>
        <dbReference type="Proteomes" id="UP000614469"/>
    </source>
</evidence>
<reference evidence="1 2" key="1">
    <citation type="submission" date="2020-08" db="EMBL/GenBank/DDBJ databases">
        <title>Bridging the membrane lipid divide: bacteria of the FCB group superphylum have the potential to synthesize archaeal ether lipids.</title>
        <authorList>
            <person name="Villanueva L."/>
            <person name="Von Meijenfeldt F.A.B."/>
            <person name="Westbye A.B."/>
            <person name="Yadav S."/>
            <person name="Hopmans E.C."/>
            <person name="Dutilh B.E."/>
            <person name="Sinninghe Damste J.S."/>
        </authorList>
    </citation>
    <scope>NUCLEOTIDE SEQUENCE [LARGE SCALE GENOMIC DNA]</scope>
    <source>
        <strain evidence="1">NIOZ-UU36</strain>
    </source>
</reference>
<dbReference type="AlphaFoldDB" id="A0A8J6TEK3"/>
<comment type="caution">
    <text evidence="1">The sequence shown here is derived from an EMBL/GenBank/DDBJ whole genome shotgun (WGS) entry which is preliminary data.</text>
</comment>
<sequence length="285" mass="30521">MDKIPWHLLAGLILGLGLGLLISWVIAPVEYTDAPPSILRSDFKEEYRSLIASAYASTSDLGRAEKRLATLGDANSIDLLESQAQRALASGEPSASRNAIAELAADLAQKKVSNLVTATSTRFLTQTSLPPTPTGTPPTPTKIIATSEPATATLTPVPIYTRTPRSTTTASPTAGAPFMLLSQDEICSTNISEGLLMVYVSDSAQNSISGVEIIVERDGDEEHFFTGLKPELDHGYADYAMDASQRYRLHLAAGSTAVTDLSAPPCQDSNGDHYWGSIRLRFQQP</sequence>
<gene>
    <name evidence="1" type="ORF">H8E29_08510</name>
</gene>
<accession>A0A8J6TEK3</accession>
<protein>
    <submittedName>
        <fullName evidence="1">Uncharacterized protein</fullName>
    </submittedName>
</protein>
<evidence type="ECO:0000313" key="1">
    <source>
        <dbReference type="EMBL" id="MBC8335291.1"/>
    </source>
</evidence>
<dbReference type="EMBL" id="JACNJN010000101">
    <property type="protein sequence ID" value="MBC8335291.1"/>
    <property type="molecule type" value="Genomic_DNA"/>
</dbReference>
<dbReference type="Proteomes" id="UP000614469">
    <property type="component" value="Unassembled WGS sequence"/>
</dbReference>
<name>A0A8J6TEK3_9CHLR</name>
<organism evidence="1 2">
    <name type="scientific">Candidatus Desulfolinea nitratireducens</name>
    <dbReference type="NCBI Taxonomy" id="2841698"/>
    <lineage>
        <taxon>Bacteria</taxon>
        <taxon>Bacillati</taxon>
        <taxon>Chloroflexota</taxon>
        <taxon>Anaerolineae</taxon>
        <taxon>Anaerolineales</taxon>
        <taxon>Anaerolineales incertae sedis</taxon>
        <taxon>Candidatus Desulfolinea</taxon>
    </lineage>
</organism>
<proteinExistence type="predicted"/>